<feature type="transmembrane region" description="Helical" evidence="6">
    <location>
        <begin position="133"/>
        <end position="157"/>
    </location>
</feature>
<dbReference type="eggNOG" id="COG5416">
    <property type="taxonomic scope" value="Bacteria"/>
</dbReference>
<protein>
    <recommendedName>
        <fullName evidence="7">Lipopolysaccharide assembly protein A domain-containing protein</fullName>
    </recommendedName>
</protein>
<feature type="domain" description="Lipopolysaccharide assembly protein A" evidence="7">
    <location>
        <begin position="114"/>
        <end position="173"/>
    </location>
</feature>
<keyword evidence="1" id="KW-1003">Cell membrane</keyword>
<dbReference type="GO" id="GO:0005886">
    <property type="term" value="C:plasma membrane"/>
    <property type="evidence" value="ECO:0007669"/>
    <property type="project" value="InterPro"/>
</dbReference>
<proteinExistence type="predicted"/>
<reference evidence="8 9" key="1">
    <citation type="submission" date="2014-09" db="EMBL/GenBank/DDBJ databases">
        <title>High-quality draft genome sequence of Kocuria marina SO9-6, an actinobacterium isolated from a copper mine.</title>
        <authorList>
            <person name="Castro D.B."/>
            <person name="Pereira L.B."/>
            <person name="Silva M.V."/>
            <person name="Silva B.P."/>
            <person name="Zanardi B.R."/>
            <person name="Carlos C."/>
            <person name="Belgini D.R."/>
            <person name="Limache E.G."/>
            <person name="Lacerda G.V."/>
            <person name="Nery M.B."/>
            <person name="Gomes M.B."/>
            <person name="Souza S."/>
            <person name="Silva T.M."/>
            <person name="Rodrigues V.D."/>
            <person name="Paulino L.C."/>
            <person name="Vicentini R."/>
            <person name="Ferraz L.F."/>
            <person name="Ottoboni L.M."/>
        </authorList>
    </citation>
    <scope>NUCLEOTIDE SEQUENCE [LARGE SCALE GENOMIC DNA]</scope>
    <source>
        <strain evidence="8 9">SO9-6</strain>
    </source>
</reference>
<keyword evidence="2 6" id="KW-0812">Transmembrane</keyword>
<dbReference type="RefSeq" id="WP_035965377.1">
    <property type="nucleotide sequence ID" value="NZ_JROM01000055.1"/>
</dbReference>
<dbReference type="EMBL" id="JROM01000055">
    <property type="protein sequence ID" value="KHE73601.1"/>
    <property type="molecule type" value="Genomic_DNA"/>
</dbReference>
<dbReference type="STRING" id="223184.AS25_12005"/>
<sequence>MTNTPHEPRNTPRLPPDDAARPPHTPGSRSAGEPLREGYADAHPAPSAPVDAQRPGTAVTDSGTAHSASGAGGTASPVDPSLDKPVKRGVSGTVWAALILGVIVLILLLVFIIQNNVATRFEYMAWTFSLPLGVAMLLSAIAGALIMALVGSVRMFSLGHRVRKLERERERIRTSLHG</sequence>
<name>A0A0B0D6J0_9MICC</name>
<feature type="compositionally biased region" description="Basic and acidic residues" evidence="5">
    <location>
        <begin position="1"/>
        <end position="21"/>
    </location>
</feature>
<evidence type="ECO:0000256" key="2">
    <source>
        <dbReference type="ARBA" id="ARBA00022692"/>
    </source>
</evidence>
<feature type="region of interest" description="Disordered" evidence="5">
    <location>
        <begin position="1"/>
        <end position="81"/>
    </location>
</feature>
<keyword evidence="4 6" id="KW-0472">Membrane</keyword>
<dbReference type="AlphaFoldDB" id="A0A0B0D6J0"/>
<evidence type="ECO:0000313" key="8">
    <source>
        <dbReference type="EMBL" id="KHE73601.1"/>
    </source>
</evidence>
<gene>
    <name evidence="8" type="ORF">AS25_12005</name>
</gene>
<organism evidence="8 9">
    <name type="scientific">Kocuria marina</name>
    <dbReference type="NCBI Taxonomy" id="223184"/>
    <lineage>
        <taxon>Bacteria</taxon>
        <taxon>Bacillati</taxon>
        <taxon>Actinomycetota</taxon>
        <taxon>Actinomycetes</taxon>
        <taxon>Micrococcales</taxon>
        <taxon>Micrococcaceae</taxon>
        <taxon>Kocuria</taxon>
    </lineage>
</organism>
<keyword evidence="3 6" id="KW-1133">Transmembrane helix</keyword>
<evidence type="ECO:0000256" key="4">
    <source>
        <dbReference type="ARBA" id="ARBA00023136"/>
    </source>
</evidence>
<comment type="caution">
    <text evidence="8">The sequence shown here is derived from an EMBL/GenBank/DDBJ whole genome shotgun (WGS) entry which is preliminary data.</text>
</comment>
<evidence type="ECO:0000256" key="5">
    <source>
        <dbReference type="SAM" id="MobiDB-lite"/>
    </source>
</evidence>
<evidence type="ECO:0000313" key="9">
    <source>
        <dbReference type="Proteomes" id="UP000030664"/>
    </source>
</evidence>
<dbReference type="Proteomes" id="UP000030664">
    <property type="component" value="Unassembled WGS sequence"/>
</dbReference>
<accession>A0A0B0D6J0</accession>
<evidence type="ECO:0000256" key="1">
    <source>
        <dbReference type="ARBA" id="ARBA00022475"/>
    </source>
</evidence>
<evidence type="ECO:0000259" key="7">
    <source>
        <dbReference type="Pfam" id="PF06305"/>
    </source>
</evidence>
<evidence type="ECO:0000256" key="3">
    <source>
        <dbReference type="ARBA" id="ARBA00022989"/>
    </source>
</evidence>
<evidence type="ECO:0000256" key="6">
    <source>
        <dbReference type="SAM" id="Phobius"/>
    </source>
</evidence>
<dbReference type="InterPro" id="IPR010445">
    <property type="entry name" value="LapA_dom"/>
</dbReference>
<feature type="transmembrane region" description="Helical" evidence="6">
    <location>
        <begin position="94"/>
        <end position="113"/>
    </location>
</feature>
<dbReference type="Pfam" id="PF06305">
    <property type="entry name" value="LapA_dom"/>
    <property type="match status" value="1"/>
</dbReference>